<gene>
    <name evidence="2" type="ordered locus">Rta_23910</name>
</gene>
<proteinExistence type="predicted"/>
<evidence type="ECO:0000313" key="3">
    <source>
        <dbReference type="Proteomes" id="UP000008385"/>
    </source>
</evidence>
<dbReference type="KEGG" id="rta:Rta_23910"/>
<protein>
    <submittedName>
        <fullName evidence="2">Uncharacterized protein</fullName>
    </submittedName>
</protein>
<dbReference type="PATRIC" id="fig|365046.3.peg.2449"/>
<dbReference type="Proteomes" id="UP000008385">
    <property type="component" value="Chromosome"/>
</dbReference>
<reference evidence="2 3" key="2">
    <citation type="journal article" date="2011" name="PLoS ONE">
        <title>The Cyst-Dividing Bacterium Ramlibacter tataouinensis TTB310 Genome Reveals a Well-Stocked Toolbox for Adaptation to a Desert Environment.</title>
        <authorList>
            <person name="De Luca G."/>
            <person name="Barakat M."/>
            <person name="Ortet P."/>
            <person name="Fochesato S."/>
            <person name="Jourlin-Castelli C."/>
            <person name="Ansaldi M."/>
            <person name="Py B."/>
            <person name="Fichant G."/>
            <person name="Coutinho P.M."/>
            <person name="Voulhoux R."/>
            <person name="Bastien O."/>
            <person name="Marechal E."/>
            <person name="Henrissat B."/>
            <person name="Quentin Y."/>
            <person name="Noirot P."/>
            <person name="Filloux A."/>
            <person name="Mejean V."/>
            <person name="Dubow M.S."/>
            <person name="Barras F."/>
            <person name="Barbe V."/>
            <person name="Weissenbach J."/>
            <person name="Mihalcescu I."/>
            <person name="Vermeglio A."/>
            <person name="Achouak W."/>
            <person name="Heulin T."/>
        </authorList>
    </citation>
    <scope>NUCLEOTIDE SEQUENCE [LARGE SCALE GENOMIC DNA]</scope>
    <source>
        <strain evidence="3">ATCC BAA-407 / DSM 14655 / LMG 21543 / TTB310</strain>
    </source>
</reference>
<sequence>MGRMSIRQLSVTYQAQQDRILLRVATADSREMRLWLTRRLLRGLWPLLRRTQVEHGPDATTPRGAVATPEARQMLAQARRQAFLQRADLETPFQEGASRPLGEEPMLAAEVGVTPLAEGRLRLGFSESRGSAPHRAFEMELDPSLVQGLMHLLEQALGQSQWQLPFAPAADAPAAAAEDEPQARPRYLN</sequence>
<dbReference type="EMBL" id="CP000245">
    <property type="protein sequence ID" value="AEG93489.1"/>
    <property type="molecule type" value="Genomic_DNA"/>
</dbReference>
<reference evidence="3" key="1">
    <citation type="submission" date="2006-01" db="EMBL/GenBank/DDBJ databases">
        <title>Genome of the cyst-dividing bacterium Ramlibacter tataouinensis.</title>
        <authorList>
            <person name="Barakat M."/>
            <person name="Ortet P."/>
            <person name="De Luca G."/>
            <person name="Jourlin-Castelli C."/>
            <person name="Ansaldi M."/>
            <person name="Py B."/>
            <person name="Fichant G."/>
            <person name="Coutinho P."/>
            <person name="Voulhoux R."/>
            <person name="Bastien O."/>
            <person name="Roy S."/>
            <person name="Marechal E."/>
            <person name="Henrissat B."/>
            <person name="Quentin Y."/>
            <person name="Noirot P."/>
            <person name="Filloux A."/>
            <person name="Mejean V."/>
            <person name="DuBow M."/>
            <person name="Barras F."/>
            <person name="Heulin T."/>
        </authorList>
    </citation>
    <scope>NUCLEOTIDE SEQUENCE [LARGE SCALE GENOMIC DNA]</scope>
    <source>
        <strain evidence="3">ATCC BAA-407 / DSM 14655 / LMG 21543 / TTB310</strain>
    </source>
</reference>
<dbReference type="HOGENOM" id="CLU_119521_0_0_4"/>
<keyword evidence="3" id="KW-1185">Reference proteome</keyword>
<name>F5Y188_RAMTT</name>
<evidence type="ECO:0000313" key="2">
    <source>
        <dbReference type="EMBL" id="AEG93489.1"/>
    </source>
</evidence>
<evidence type="ECO:0000256" key="1">
    <source>
        <dbReference type="SAM" id="MobiDB-lite"/>
    </source>
</evidence>
<organism evidence="2 3">
    <name type="scientific">Ramlibacter tataouinensis (strain ATCC BAA-407 / DSM 14655 / LMG 21543 / TTB310)</name>
    <dbReference type="NCBI Taxonomy" id="365046"/>
    <lineage>
        <taxon>Bacteria</taxon>
        <taxon>Pseudomonadati</taxon>
        <taxon>Pseudomonadota</taxon>
        <taxon>Betaproteobacteria</taxon>
        <taxon>Burkholderiales</taxon>
        <taxon>Comamonadaceae</taxon>
        <taxon>Ramlibacter</taxon>
    </lineage>
</organism>
<dbReference type="eggNOG" id="ENOG5032ZN4">
    <property type="taxonomic scope" value="Bacteria"/>
</dbReference>
<dbReference type="STRING" id="365046.Rta_23910"/>
<accession>F5Y188</accession>
<dbReference type="AlphaFoldDB" id="F5Y188"/>
<feature type="region of interest" description="Disordered" evidence="1">
    <location>
        <begin position="170"/>
        <end position="189"/>
    </location>
</feature>